<name>A0AAD1XMU3_EUPCR</name>
<dbReference type="PANTHER" id="PTHR43086">
    <property type="entry name" value="VERY-LONG-CHAIN 3-OXOOACYL-COA REDUCTASE"/>
    <property type="match status" value="1"/>
</dbReference>
<dbReference type="PRINTS" id="PR00081">
    <property type="entry name" value="GDHRDH"/>
</dbReference>
<organism evidence="3 4">
    <name type="scientific">Euplotes crassus</name>
    <dbReference type="NCBI Taxonomy" id="5936"/>
    <lineage>
        <taxon>Eukaryota</taxon>
        <taxon>Sar</taxon>
        <taxon>Alveolata</taxon>
        <taxon>Ciliophora</taxon>
        <taxon>Intramacronucleata</taxon>
        <taxon>Spirotrichea</taxon>
        <taxon>Hypotrichia</taxon>
        <taxon>Euplotida</taxon>
        <taxon>Euplotidae</taxon>
        <taxon>Moneuplotes</taxon>
    </lineage>
</organism>
<sequence>MATLSKHGHKNKHLMAALALIGLYKVATTTLSYSWSFFKTFLRPGRNLYKRYQGGYVVVTGATDGLGLEYARQFALKGFNLVLVARNQEKLDATKAELSREHQDIDIQLIQFDFNKPYTQEGYEPLKQAFDNIGDISVLVNNVGTAEFKMFGDQDLEPMNRMIQVNCIPQVIVTKFLLPRLLARSKEQNKRTAIISVSSLLDYVPLPTSAVYTATKSFNKTFSDVLRKENGEHIDIMTILPGPTKTNLMKREGGLIATASQHARWSLSDVGYNSESFGHYKHCIFRSIFKMPLVERMIISSMLKAQKEQEQ</sequence>
<dbReference type="InterPro" id="IPR036291">
    <property type="entry name" value="NAD(P)-bd_dom_sf"/>
</dbReference>
<dbReference type="Gene3D" id="3.40.50.720">
    <property type="entry name" value="NAD(P)-binding Rossmann-like Domain"/>
    <property type="match status" value="1"/>
</dbReference>
<dbReference type="Pfam" id="PF00106">
    <property type="entry name" value="adh_short"/>
    <property type="match status" value="1"/>
</dbReference>
<dbReference type="EMBL" id="CAMPGE010017139">
    <property type="protein sequence ID" value="CAI2375646.1"/>
    <property type="molecule type" value="Genomic_DNA"/>
</dbReference>
<comment type="caution">
    <text evidence="3">The sequence shown here is derived from an EMBL/GenBank/DDBJ whole genome shotgun (WGS) entry which is preliminary data.</text>
</comment>
<evidence type="ECO:0000256" key="1">
    <source>
        <dbReference type="ARBA" id="ARBA00022857"/>
    </source>
</evidence>
<dbReference type="GO" id="GO:0016491">
    <property type="term" value="F:oxidoreductase activity"/>
    <property type="evidence" value="ECO:0007669"/>
    <property type="project" value="UniProtKB-KW"/>
</dbReference>
<evidence type="ECO:0000313" key="3">
    <source>
        <dbReference type="EMBL" id="CAI2375646.1"/>
    </source>
</evidence>
<gene>
    <name evidence="3" type="ORF">ECRASSUSDP1_LOCUS17009</name>
</gene>
<dbReference type="InterPro" id="IPR002347">
    <property type="entry name" value="SDR_fam"/>
</dbReference>
<keyword evidence="1" id="KW-0521">NADP</keyword>
<dbReference type="SUPFAM" id="SSF51735">
    <property type="entry name" value="NAD(P)-binding Rossmann-fold domains"/>
    <property type="match status" value="1"/>
</dbReference>
<dbReference type="PIRSF" id="PIRSF000126">
    <property type="entry name" value="11-beta-HSD1"/>
    <property type="match status" value="1"/>
</dbReference>
<proteinExistence type="predicted"/>
<dbReference type="GO" id="GO:0030497">
    <property type="term" value="P:fatty acid elongation"/>
    <property type="evidence" value="ECO:0007669"/>
    <property type="project" value="TreeGrafter"/>
</dbReference>
<reference evidence="3" key="1">
    <citation type="submission" date="2023-07" db="EMBL/GenBank/DDBJ databases">
        <authorList>
            <consortium name="AG Swart"/>
            <person name="Singh M."/>
            <person name="Singh A."/>
            <person name="Seah K."/>
            <person name="Emmerich C."/>
        </authorList>
    </citation>
    <scope>NUCLEOTIDE SEQUENCE</scope>
    <source>
        <strain evidence="3">DP1</strain>
    </source>
</reference>
<dbReference type="AlphaFoldDB" id="A0AAD1XMU3"/>
<evidence type="ECO:0000256" key="2">
    <source>
        <dbReference type="ARBA" id="ARBA00023002"/>
    </source>
</evidence>
<evidence type="ECO:0000313" key="4">
    <source>
        <dbReference type="Proteomes" id="UP001295684"/>
    </source>
</evidence>
<keyword evidence="2" id="KW-0560">Oxidoreductase</keyword>
<accession>A0AAD1XMU3</accession>
<keyword evidence="4" id="KW-1185">Reference proteome</keyword>
<dbReference type="Proteomes" id="UP001295684">
    <property type="component" value="Unassembled WGS sequence"/>
</dbReference>
<dbReference type="PANTHER" id="PTHR43086:SF2">
    <property type="entry name" value="HYDROXYSTEROID DEHYDROGENASE-LIKE PROTEIN 1"/>
    <property type="match status" value="1"/>
</dbReference>
<dbReference type="GO" id="GO:0005783">
    <property type="term" value="C:endoplasmic reticulum"/>
    <property type="evidence" value="ECO:0007669"/>
    <property type="project" value="TreeGrafter"/>
</dbReference>
<protein>
    <submittedName>
        <fullName evidence="3">Uncharacterized protein</fullName>
    </submittedName>
</protein>